<proteinExistence type="predicted"/>
<dbReference type="Gene3D" id="2.60.40.2130">
    <property type="entry name" value="F-spondin domain"/>
    <property type="match status" value="1"/>
</dbReference>
<dbReference type="InterPro" id="IPR038678">
    <property type="entry name" value="Spondin_N_sf"/>
</dbReference>
<keyword evidence="2" id="KW-0964">Secreted</keyword>
<dbReference type="GO" id="GO:0007155">
    <property type="term" value="P:cell adhesion"/>
    <property type="evidence" value="ECO:0007669"/>
    <property type="project" value="UniProtKB-KW"/>
</dbReference>
<dbReference type="InterPro" id="IPR051418">
    <property type="entry name" value="Spondin/Thrombospondin_T1"/>
</dbReference>
<name>A0A067RH58_ZOONE</name>
<dbReference type="AlphaFoldDB" id="A0A067RH58"/>
<evidence type="ECO:0000256" key="9">
    <source>
        <dbReference type="SAM" id="MobiDB-lite"/>
    </source>
</evidence>
<gene>
    <name evidence="11" type="ORF">L798_02469</name>
</gene>
<dbReference type="Gene3D" id="2.20.100.10">
    <property type="entry name" value="Thrombospondin type-1 (TSP1) repeat"/>
    <property type="match status" value="1"/>
</dbReference>
<reference evidence="11 12" key="1">
    <citation type="journal article" date="2014" name="Nat. Commun.">
        <title>Molecular traces of alternative social organization in a termite genome.</title>
        <authorList>
            <person name="Terrapon N."/>
            <person name="Li C."/>
            <person name="Robertson H.M."/>
            <person name="Ji L."/>
            <person name="Meng X."/>
            <person name="Booth W."/>
            <person name="Chen Z."/>
            <person name="Childers C.P."/>
            <person name="Glastad K.M."/>
            <person name="Gokhale K."/>
            <person name="Gowin J."/>
            <person name="Gronenberg W."/>
            <person name="Hermansen R.A."/>
            <person name="Hu H."/>
            <person name="Hunt B.G."/>
            <person name="Huylmans A.K."/>
            <person name="Khalil S.M."/>
            <person name="Mitchell R.D."/>
            <person name="Munoz-Torres M.C."/>
            <person name="Mustard J.A."/>
            <person name="Pan H."/>
            <person name="Reese J.T."/>
            <person name="Scharf M.E."/>
            <person name="Sun F."/>
            <person name="Vogel H."/>
            <person name="Xiao J."/>
            <person name="Yang W."/>
            <person name="Yang Z."/>
            <person name="Yang Z."/>
            <person name="Zhou J."/>
            <person name="Zhu J."/>
            <person name="Brent C.S."/>
            <person name="Elsik C.G."/>
            <person name="Goodisman M.A."/>
            <person name="Liberles D.A."/>
            <person name="Roe R.M."/>
            <person name="Vargo E.L."/>
            <person name="Vilcinskas A."/>
            <person name="Wang J."/>
            <person name="Bornberg-Bauer E."/>
            <person name="Korb J."/>
            <person name="Zhang G."/>
            <person name="Liebig J."/>
        </authorList>
    </citation>
    <scope>NUCLEOTIDE SEQUENCE [LARGE SCALE GENOMIC DNA]</scope>
    <source>
        <tissue evidence="11">Whole organism</tissue>
    </source>
</reference>
<dbReference type="PANTHER" id="PTHR11311:SF15">
    <property type="entry name" value="SPONDIN-2"/>
    <property type="match status" value="1"/>
</dbReference>
<protein>
    <recommendedName>
        <fullName evidence="10">Spondin domain-containing protein</fullName>
    </recommendedName>
</protein>
<dbReference type="GO" id="GO:0031012">
    <property type="term" value="C:extracellular matrix"/>
    <property type="evidence" value="ECO:0007669"/>
    <property type="project" value="TreeGrafter"/>
</dbReference>
<keyword evidence="12" id="KW-1185">Reference proteome</keyword>
<dbReference type="SUPFAM" id="SSF82895">
    <property type="entry name" value="TSP-1 type 1 repeat"/>
    <property type="match status" value="1"/>
</dbReference>
<organism evidence="11 12">
    <name type="scientific">Zootermopsis nevadensis</name>
    <name type="common">Dampwood termite</name>
    <dbReference type="NCBI Taxonomy" id="136037"/>
    <lineage>
        <taxon>Eukaryota</taxon>
        <taxon>Metazoa</taxon>
        <taxon>Ecdysozoa</taxon>
        <taxon>Arthropoda</taxon>
        <taxon>Hexapoda</taxon>
        <taxon>Insecta</taxon>
        <taxon>Pterygota</taxon>
        <taxon>Neoptera</taxon>
        <taxon>Polyneoptera</taxon>
        <taxon>Dictyoptera</taxon>
        <taxon>Blattodea</taxon>
        <taxon>Blattoidea</taxon>
        <taxon>Termitoidae</taxon>
        <taxon>Termopsidae</taxon>
        <taxon>Zootermopsis</taxon>
    </lineage>
</organism>
<accession>A0A067RH58</accession>
<dbReference type="eggNOG" id="KOG3539">
    <property type="taxonomic scope" value="Eukaryota"/>
</dbReference>
<evidence type="ECO:0000256" key="5">
    <source>
        <dbReference type="ARBA" id="ARBA00022729"/>
    </source>
</evidence>
<keyword evidence="8" id="KW-0325">Glycoprotein</keyword>
<dbReference type="InterPro" id="IPR044004">
    <property type="entry name" value="TSP1_spondin_dom"/>
</dbReference>
<evidence type="ECO:0000256" key="8">
    <source>
        <dbReference type="ARBA" id="ARBA00023180"/>
    </source>
</evidence>
<dbReference type="FunCoup" id="A0A067RH58">
    <property type="interactions" value="10"/>
</dbReference>
<evidence type="ECO:0000256" key="4">
    <source>
        <dbReference type="ARBA" id="ARBA00022723"/>
    </source>
</evidence>
<dbReference type="Pfam" id="PF06468">
    <property type="entry name" value="Spond_N"/>
    <property type="match status" value="1"/>
</dbReference>
<evidence type="ECO:0000313" key="11">
    <source>
        <dbReference type="EMBL" id="KDR22378.1"/>
    </source>
</evidence>
<dbReference type="GO" id="GO:0046872">
    <property type="term" value="F:metal ion binding"/>
    <property type="evidence" value="ECO:0007669"/>
    <property type="project" value="UniProtKB-KW"/>
</dbReference>
<keyword evidence="7" id="KW-1015">Disulfide bond</keyword>
<dbReference type="PANTHER" id="PTHR11311">
    <property type="entry name" value="SPONDIN"/>
    <property type="match status" value="1"/>
</dbReference>
<keyword evidence="5" id="KW-0732">Signal</keyword>
<evidence type="ECO:0000256" key="3">
    <source>
        <dbReference type="ARBA" id="ARBA00022530"/>
    </source>
</evidence>
<evidence type="ECO:0000256" key="1">
    <source>
        <dbReference type="ARBA" id="ARBA00004498"/>
    </source>
</evidence>
<dbReference type="Proteomes" id="UP000027135">
    <property type="component" value="Unassembled WGS sequence"/>
</dbReference>
<dbReference type="InParanoid" id="A0A067RH58"/>
<dbReference type="PROSITE" id="PS51020">
    <property type="entry name" value="SPONDIN"/>
    <property type="match status" value="1"/>
</dbReference>
<dbReference type="InterPro" id="IPR036383">
    <property type="entry name" value="TSP1_rpt_sf"/>
</dbReference>
<evidence type="ECO:0000313" key="12">
    <source>
        <dbReference type="Proteomes" id="UP000027135"/>
    </source>
</evidence>
<comment type="subcellular location">
    <subcellularLocation>
        <location evidence="1">Secreted</location>
        <location evidence="1">Extracellular space</location>
        <location evidence="1">Extracellular matrix</location>
    </subcellularLocation>
</comment>
<evidence type="ECO:0000256" key="2">
    <source>
        <dbReference type="ARBA" id="ARBA00022525"/>
    </source>
</evidence>
<feature type="region of interest" description="Disordered" evidence="9">
    <location>
        <begin position="264"/>
        <end position="288"/>
    </location>
</feature>
<dbReference type="InterPro" id="IPR000884">
    <property type="entry name" value="TSP1_rpt"/>
</dbReference>
<feature type="domain" description="Spondin" evidence="10">
    <location>
        <begin position="1"/>
        <end position="156"/>
    </location>
</feature>
<feature type="compositionally biased region" description="Low complexity" evidence="9">
    <location>
        <begin position="277"/>
        <end position="288"/>
    </location>
</feature>
<keyword evidence="4" id="KW-0479">Metal-binding</keyword>
<keyword evidence="3" id="KW-0272">Extracellular matrix</keyword>
<evidence type="ECO:0000256" key="7">
    <source>
        <dbReference type="ARBA" id="ARBA00023157"/>
    </source>
</evidence>
<dbReference type="FunFam" id="2.20.100.10:FF:000019">
    <property type="entry name" value="Thrombospondin type 1 domain containing 7A"/>
    <property type="match status" value="1"/>
</dbReference>
<keyword evidence="6" id="KW-0130">Cell adhesion</keyword>
<dbReference type="EMBL" id="KK852508">
    <property type="protein sequence ID" value="KDR22378.1"/>
    <property type="molecule type" value="Genomic_DNA"/>
</dbReference>
<sequence length="436" mass="49460">RSHNKSFVLFRLGTRASNGVKTFAETGRTDVLEEQTQGEGGVYDEFNAPPISTGSGRTEAEFFVDGNHSRVSLMSRIVPSPDWFIGIDSFDLCVNGNWLDSITIERGFHCDHSVVLFQVDPVDAGTDNGFTFTAPNWPTEPQGLIYRVTSRYPAHPASSFYYPYMKRLPPIATFQFIKVRENAVVRSGVRCFTTRRTTGTKSHCAWNTAKTKQSAFQVKEYELSEVFHHSEDDRQYEVLRMEHMTRNTIDVLNNNDIEAEIEEERREQERRMQQLSTTTHAPITSTTGTATLENSAIFPCFSSTNQMTLARVSVPSTGIIPKGDKDAILNSIVETYRTSTTGDKDHHRKKYKGKPRNKLHKISKKLSLLLLRPPRDCRVSDWTQWGPCSKSCGIGEMTRRREVIKHARRGGIVCPPLQETKWCGSARACSRGYFNW</sequence>
<dbReference type="NCBIfam" id="NF038123">
    <property type="entry name" value="NF038123_dom"/>
    <property type="match status" value="1"/>
</dbReference>
<dbReference type="InterPro" id="IPR009465">
    <property type="entry name" value="Spondin_N"/>
</dbReference>
<dbReference type="Pfam" id="PF19028">
    <property type="entry name" value="TSP1_spondin"/>
    <property type="match status" value="1"/>
</dbReference>
<evidence type="ECO:0000256" key="6">
    <source>
        <dbReference type="ARBA" id="ARBA00022889"/>
    </source>
</evidence>
<dbReference type="OMA" id="RNYYYTN"/>
<dbReference type="SMART" id="SM00209">
    <property type="entry name" value="TSP1"/>
    <property type="match status" value="1"/>
</dbReference>
<evidence type="ECO:0000259" key="10">
    <source>
        <dbReference type="PROSITE" id="PS51020"/>
    </source>
</evidence>
<feature type="non-terminal residue" evidence="11">
    <location>
        <position position="1"/>
    </location>
</feature>
<dbReference type="PROSITE" id="PS50092">
    <property type="entry name" value="TSP1"/>
    <property type="match status" value="1"/>
</dbReference>